<name>A0A2Z6NJ45_TRISU</name>
<feature type="compositionally biased region" description="Basic and acidic residues" evidence="1">
    <location>
        <begin position="33"/>
        <end position="52"/>
    </location>
</feature>
<keyword evidence="3" id="KW-1185">Reference proteome</keyword>
<dbReference type="EMBL" id="DF973630">
    <property type="protein sequence ID" value="GAU36450.1"/>
    <property type="molecule type" value="Genomic_DNA"/>
</dbReference>
<feature type="compositionally biased region" description="Basic and acidic residues" evidence="1">
    <location>
        <begin position="84"/>
        <end position="96"/>
    </location>
</feature>
<gene>
    <name evidence="2" type="ORF">TSUD_19850</name>
</gene>
<accession>A0A2Z6NJ45</accession>
<sequence>MSERNRFEGQTLCNGVARKEEETVFTEFVATETLEKNEEKPNDKEKPVRKEPVVVIKPPPDANPFTARTTVQAAGYERIRRRRERGEKMVMEEKGEVQTTLGESPSTMKPLDAGHRALCRRP</sequence>
<feature type="compositionally biased region" description="Polar residues" evidence="1">
    <location>
        <begin position="98"/>
        <end position="107"/>
    </location>
</feature>
<evidence type="ECO:0000313" key="2">
    <source>
        <dbReference type="EMBL" id="GAU36450.1"/>
    </source>
</evidence>
<evidence type="ECO:0000256" key="1">
    <source>
        <dbReference type="SAM" id="MobiDB-lite"/>
    </source>
</evidence>
<dbReference type="Proteomes" id="UP000242715">
    <property type="component" value="Unassembled WGS sequence"/>
</dbReference>
<evidence type="ECO:0000313" key="3">
    <source>
        <dbReference type="Proteomes" id="UP000242715"/>
    </source>
</evidence>
<protein>
    <submittedName>
        <fullName evidence="2">Uncharacterized protein</fullName>
    </submittedName>
</protein>
<reference evidence="3" key="1">
    <citation type="journal article" date="2017" name="Front. Plant Sci.">
        <title>Climate Clever Clovers: New Paradigm to Reduce the Environmental Footprint of Ruminants by Breeding Low Methanogenic Forages Utilizing Haplotype Variation.</title>
        <authorList>
            <person name="Kaur P."/>
            <person name="Appels R."/>
            <person name="Bayer P.E."/>
            <person name="Keeble-Gagnere G."/>
            <person name="Wang J."/>
            <person name="Hirakawa H."/>
            <person name="Shirasawa K."/>
            <person name="Vercoe P."/>
            <person name="Stefanova K."/>
            <person name="Durmic Z."/>
            <person name="Nichols P."/>
            <person name="Revell C."/>
            <person name="Isobe S.N."/>
            <person name="Edwards D."/>
            <person name="Erskine W."/>
        </authorList>
    </citation>
    <scope>NUCLEOTIDE SEQUENCE [LARGE SCALE GENOMIC DNA]</scope>
    <source>
        <strain evidence="3">cv. Daliak</strain>
    </source>
</reference>
<feature type="region of interest" description="Disordered" evidence="1">
    <location>
        <begin position="84"/>
        <end position="122"/>
    </location>
</feature>
<dbReference type="AlphaFoldDB" id="A0A2Z6NJ45"/>
<proteinExistence type="predicted"/>
<feature type="region of interest" description="Disordered" evidence="1">
    <location>
        <begin position="33"/>
        <end position="66"/>
    </location>
</feature>
<organism evidence="2 3">
    <name type="scientific">Trifolium subterraneum</name>
    <name type="common">Subterranean clover</name>
    <dbReference type="NCBI Taxonomy" id="3900"/>
    <lineage>
        <taxon>Eukaryota</taxon>
        <taxon>Viridiplantae</taxon>
        <taxon>Streptophyta</taxon>
        <taxon>Embryophyta</taxon>
        <taxon>Tracheophyta</taxon>
        <taxon>Spermatophyta</taxon>
        <taxon>Magnoliopsida</taxon>
        <taxon>eudicotyledons</taxon>
        <taxon>Gunneridae</taxon>
        <taxon>Pentapetalae</taxon>
        <taxon>rosids</taxon>
        <taxon>fabids</taxon>
        <taxon>Fabales</taxon>
        <taxon>Fabaceae</taxon>
        <taxon>Papilionoideae</taxon>
        <taxon>50 kb inversion clade</taxon>
        <taxon>NPAAA clade</taxon>
        <taxon>Hologalegina</taxon>
        <taxon>IRL clade</taxon>
        <taxon>Trifolieae</taxon>
        <taxon>Trifolium</taxon>
    </lineage>
</organism>